<organism evidence="1 2">
    <name type="scientific">Amborella trichopoda</name>
    <dbReference type="NCBI Taxonomy" id="13333"/>
    <lineage>
        <taxon>Eukaryota</taxon>
        <taxon>Viridiplantae</taxon>
        <taxon>Streptophyta</taxon>
        <taxon>Embryophyta</taxon>
        <taxon>Tracheophyta</taxon>
        <taxon>Spermatophyta</taxon>
        <taxon>Magnoliopsida</taxon>
        <taxon>Amborellales</taxon>
        <taxon>Amborellaceae</taxon>
        <taxon>Amborella</taxon>
    </lineage>
</organism>
<protein>
    <recommendedName>
        <fullName evidence="3">Reverse transcriptase zinc-binding domain-containing protein</fullName>
    </recommendedName>
</protein>
<reference evidence="2" key="1">
    <citation type="journal article" date="2013" name="Science">
        <title>The Amborella genome and the evolution of flowering plants.</title>
        <authorList>
            <consortium name="Amborella Genome Project"/>
        </authorList>
    </citation>
    <scope>NUCLEOTIDE SEQUENCE [LARGE SCALE GENOMIC DNA]</scope>
</reference>
<accession>U5D1Y3</accession>
<evidence type="ECO:0008006" key="3">
    <source>
        <dbReference type="Google" id="ProtNLM"/>
    </source>
</evidence>
<name>U5D1Y3_AMBTC</name>
<dbReference type="PANTHER" id="PTHR33116">
    <property type="entry name" value="REVERSE TRANSCRIPTASE ZINC-BINDING DOMAIN-CONTAINING PROTEIN-RELATED-RELATED"/>
    <property type="match status" value="1"/>
</dbReference>
<evidence type="ECO:0000313" key="2">
    <source>
        <dbReference type="Proteomes" id="UP000017836"/>
    </source>
</evidence>
<dbReference type="PANTHER" id="PTHR33116:SF78">
    <property type="entry name" value="OS12G0587133 PROTEIN"/>
    <property type="match status" value="1"/>
</dbReference>
<dbReference type="STRING" id="13333.U5D1Y3"/>
<evidence type="ECO:0000313" key="1">
    <source>
        <dbReference type="EMBL" id="ERN19616.1"/>
    </source>
</evidence>
<keyword evidence="2" id="KW-1185">Reference proteome</keyword>
<dbReference type="HOGENOM" id="CLU_1564985_0_0_1"/>
<sequence length="171" mass="19246">MSEEEVLGGERDLPRSWSEPYIPSPRKRRISHILGCAEGSWPSIYLGLPFFTRTSSTNLWKRVVDRIQKKLASWKGKLLTLAGRAPLRKSAIQSIPTYVMSWFYAPEKVKSVMESLQRAFLWAGGDSNHGVHLVAWDSRSRTAGGGRSACLRRTYKDSTVPIGVSQWGHQS</sequence>
<dbReference type="OMA" id="MWISTGR"/>
<dbReference type="eggNOG" id="KOG1075">
    <property type="taxonomic scope" value="Eukaryota"/>
</dbReference>
<gene>
    <name evidence="1" type="ORF">AMTR_s00062p00133530</name>
</gene>
<proteinExistence type="predicted"/>
<dbReference type="EMBL" id="KI392068">
    <property type="protein sequence ID" value="ERN19616.1"/>
    <property type="molecule type" value="Genomic_DNA"/>
</dbReference>
<dbReference type="Proteomes" id="UP000017836">
    <property type="component" value="Unassembled WGS sequence"/>
</dbReference>
<dbReference type="Gramene" id="ERN19616">
    <property type="protein sequence ID" value="ERN19616"/>
    <property type="gene ID" value="AMTR_s00062p00133530"/>
</dbReference>
<dbReference type="AlphaFoldDB" id="U5D1Y3"/>